<dbReference type="InterPro" id="IPR002792">
    <property type="entry name" value="TRAM_dom"/>
</dbReference>
<keyword evidence="2 4" id="KW-0808">Transferase</keyword>
<evidence type="ECO:0000256" key="3">
    <source>
        <dbReference type="ARBA" id="ARBA00022691"/>
    </source>
</evidence>
<dbReference type="PROSITE" id="PS50926">
    <property type="entry name" value="TRAM"/>
    <property type="match status" value="1"/>
</dbReference>
<dbReference type="PROSITE" id="PS01231">
    <property type="entry name" value="TRMA_2"/>
    <property type="match status" value="1"/>
</dbReference>
<evidence type="ECO:0000313" key="8">
    <source>
        <dbReference type="Proteomes" id="UP000320048"/>
    </source>
</evidence>
<feature type="binding site" evidence="4">
    <location>
        <position position="291"/>
    </location>
    <ligand>
        <name>S-adenosyl-L-methionine</name>
        <dbReference type="ChEBI" id="CHEBI:59789"/>
    </ligand>
</feature>
<evidence type="ECO:0000256" key="2">
    <source>
        <dbReference type="ARBA" id="ARBA00022679"/>
    </source>
</evidence>
<accession>A0A537JD71</accession>
<dbReference type="Gene3D" id="2.40.50.140">
    <property type="entry name" value="Nucleic acid-binding proteins"/>
    <property type="match status" value="1"/>
</dbReference>
<dbReference type="SUPFAM" id="SSF50249">
    <property type="entry name" value="Nucleic acid-binding proteins"/>
    <property type="match status" value="1"/>
</dbReference>
<sequence>MKPAATHARPSFRRGDEVTLVIDRLAYGGRGVGRIDGYVVFVPDTAPGDRARVRLRRVKPSFAEADLVEVESPSALRTVPPCPHFGPCGGCVWQHLGYADQLRAKESIVRESLAHLARLRDVEVGPILEAADPWAYRNKMEFTFHPDGTLGLHRRGAFDQVAPIDACLIQSAEANGVLRVVREWADASGLSRYDARDHTGLLRQVVIREGKRTGEIMVALIATAPAVPGIRELAGRLTAAAPRVASVLLGVNPGPSDGLALTTVAVIAGRPYIMEELAGLRFRIGLETFFQTNTAQAERLIEVVETLAGVGGGETVYDLYCGVGTFSLALARRAGRVYGLEIVTPAVDAARENAALNGIGNAEFIPGDVRRVLPDLVSRVGSPDLLVLDPPRSGAGSRVMRKIIGANAPRIVYVSCNPTTLAPDLGELVGAGYAIRTVQPLDLFPHTHHVECVAILDRGALPQPA</sequence>
<name>A0A537JD71_9BACT</name>
<dbReference type="Gene3D" id="3.40.50.150">
    <property type="entry name" value="Vaccinia Virus protein VP39"/>
    <property type="match status" value="1"/>
</dbReference>
<comment type="similarity">
    <text evidence="4">Belongs to the class I-like SAM-binding methyltransferase superfamily. RNA M5U methyltransferase family.</text>
</comment>
<dbReference type="SUPFAM" id="SSF53335">
    <property type="entry name" value="S-adenosyl-L-methionine-dependent methyltransferases"/>
    <property type="match status" value="1"/>
</dbReference>
<feature type="active site" evidence="5">
    <location>
        <position position="416"/>
    </location>
</feature>
<dbReference type="AlphaFoldDB" id="A0A537JD71"/>
<dbReference type="InterPro" id="IPR029063">
    <property type="entry name" value="SAM-dependent_MTases_sf"/>
</dbReference>
<keyword evidence="1 4" id="KW-0489">Methyltransferase</keyword>
<dbReference type="GO" id="GO:0070475">
    <property type="term" value="P:rRNA base methylation"/>
    <property type="evidence" value="ECO:0007669"/>
    <property type="project" value="TreeGrafter"/>
</dbReference>
<dbReference type="InterPro" id="IPR030390">
    <property type="entry name" value="MeTrfase_TrmA_AS"/>
</dbReference>
<feature type="active site" description="Nucleophile" evidence="4">
    <location>
        <position position="416"/>
    </location>
</feature>
<protein>
    <submittedName>
        <fullName evidence="7">23S rRNA (Uracil(1939)-C(5))-methyltransferase RlmD</fullName>
        <ecNumber evidence="7">2.1.1.190</ecNumber>
    </submittedName>
</protein>
<evidence type="ECO:0000256" key="4">
    <source>
        <dbReference type="PROSITE-ProRule" id="PRU01024"/>
    </source>
</evidence>
<dbReference type="PROSITE" id="PS01230">
    <property type="entry name" value="TRMA_1"/>
    <property type="match status" value="1"/>
</dbReference>
<keyword evidence="3 4" id="KW-0949">S-adenosyl-L-methionine</keyword>
<evidence type="ECO:0000259" key="6">
    <source>
        <dbReference type="PROSITE" id="PS50926"/>
    </source>
</evidence>
<dbReference type="PANTHER" id="PTHR11061">
    <property type="entry name" value="RNA M5U METHYLTRANSFERASE"/>
    <property type="match status" value="1"/>
</dbReference>
<evidence type="ECO:0000256" key="5">
    <source>
        <dbReference type="PROSITE-ProRule" id="PRU10015"/>
    </source>
</evidence>
<dbReference type="InterPro" id="IPR012340">
    <property type="entry name" value="NA-bd_OB-fold"/>
</dbReference>
<feature type="binding site" evidence="4">
    <location>
        <position position="320"/>
    </location>
    <ligand>
        <name>S-adenosyl-L-methionine</name>
        <dbReference type="ChEBI" id="CHEBI:59789"/>
    </ligand>
</feature>
<organism evidence="7 8">
    <name type="scientific">Candidatus Segetimicrobium genomatis</name>
    <dbReference type="NCBI Taxonomy" id="2569760"/>
    <lineage>
        <taxon>Bacteria</taxon>
        <taxon>Bacillati</taxon>
        <taxon>Candidatus Sysuimicrobiota</taxon>
        <taxon>Candidatus Sysuimicrobiia</taxon>
        <taxon>Candidatus Sysuimicrobiales</taxon>
        <taxon>Candidatus Segetimicrobiaceae</taxon>
        <taxon>Candidatus Segetimicrobium</taxon>
    </lineage>
</organism>
<dbReference type="EMBL" id="VBAO01000169">
    <property type="protein sequence ID" value="TMI81497.1"/>
    <property type="molecule type" value="Genomic_DNA"/>
</dbReference>
<dbReference type="Pfam" id="PF01938">
    <property type="entry name" value="TRAM"/>
    <property type="match status" value="1"/>
</dbReference>
<feature type="domain" description="TRAM" evidence="6">
    <location>
        <begin position="11"/>
        <end position="69"/>
    </location>
</feature>
<dbReference type="InterPro" id="IPR010280">
    <property type="entry name" value="U5_MeTrfase_fam"/>
</dbReference>
<dbReference type="FunFam" id="3.40.50.150:FF:000009">
    <property type="entry name" value="23S rRNA (Uracil(1939)-C(5))-methyltransferase RlmD"/>
    <property type="match status" value="1"/>
</dbReference>
<evidence type="ECO:0000313" key="7">
    <source>
        <dbReference type="EMBL" id="TMI81497.1"/>
    </source>
</evidence>
<gene>
    <name evidence="7" type="primary">rlmD</name>
    <name evidence="7" type="ORF">E6H04_06525</name>
</gene>
<dbReference type="GO" id="GO:0070041">
    <property type="term" value="F:rRNA (uridine-C5-)-methyltransferase activity"/>
    <property type="evidence" value="ECO:0007669"/>
    <property type="project" value="TreeGrafter"/>
</dbReference>
<reference evidence="7 8" key="1">
    <citation type="journal article" date="2019" name="Nat. Microbiol.">
        <title>Mediterranean grassland soil C-N compound turnover is dependent on rainfall and depth, and is mediated by genomically divergent microorganisms.</title>
        <authorList>
            <person name="Diamond S."/>
            <person name="Andeer P.F."/>
            <person name="Li Z."/>
            <person name="Crits-Christoph A."/>
            <person name="Burstein D."/>
            <person name="Anantharaman K."/>
            <person name="Lane K.R."/>
            <person name="Thomas B.C."/>
            <person name="Pan C."/>
            <person name="Northen T.R."/>
            <person name="Banfield J.F."/>
        </authorList>
    </citation>
    <scope>NUCLEOTIDE SEQUENCE [LARGE SCALE GENOMIC DNA]</scope>
    <source>
        <strain evidence="7">NP_7</strain>
    </source>
</reference>
<dbReference type="PROSITE" id="PS51687">
    <property type="entry name" value="SAM_MT_RNA_M5U"/>
    <property type="match status" value="1"/>
</dbReference>
<dbReference type="PANTHER" id="PTHR11061:SF30">
    <property type="entry name" value="TRNA (URACIL(54)-C(5))-METHYLTRANSFERASE"/>
    <property type="match status" value="1"/>
</dbReference>
<dbReference type="Proteomes" id="UP000320048">
    <property type="component" value="Unassembled WGS sequence"/>
</dbReference>
<feature type="binding site" evidence="4">
    <location>
        <position position="341"/>
    </location>
    <ligand>
        <name>S-adenosyl-L-methionine</name>
        <dbReference type="ChEBI" id="CHEBI:59789"/>
    </ligand>
</feature>
<dbReference type="FunFam" id="2.40.50.140:FF:000097">
    <property type="entry name" value="23S rRNA (uracil(1939)-C(5))-methyltransferase RlmD"/>
    <property type="match status" value="1"/>
</dbReference>
<dbReference type="CDD" id="cd02440">
    <property type="entry name" value="AdoMet_MTases"/>
    <property type="match status" value="1"/>
</dbReference>
<dbReference type="EC" id="2.1.1.190" evidence="7"/>
<proteinExistence type="inferred from homology"/>
<evidence type="ECO:0000256" key="1">
    <source>
        <dbReference type="ARBA" id="ARBA00022603"/>
    </source>
</evidence>
<dbReference type="InterPro" id="IPR030391">
    <property type="entry name" value="MeTrfase_TrmA_CS"/>
</dbReference>
<dbReference type="Gene3D" id="2.40.50.1070">
    <property type="match status" value="1"/>
</dbReference>
<dbReference type="NCBIfam" id="TIGR00479">
    <property type="entry name" value="rumA"/>
    <property type="match status" value="1"/>
</dbReference>
<feature type="binding site" evidence="4">
    <location>
        <position position="389"/>
    </location>
    <ligand>
        <name>S-adenosyl-L-methionine</name>
        <dbReference type="ChEBI" id="CHEBI:59789"/>
    </ligand>
</feature>
<comment type="caution">
    <text evidence="7">The sequence shown here is derived from an EMBL/GenBank/DDBJ whole genome shotgun (WGS) entry which is preliminary data.</text>
</comment>
<dbReference type="Pfam" id="PF05958">
    <property type="entry name" value="tRNA_U5-meth_tr"/>
    <property type="match status" value="2"/>
</dbReference>